<dbReference type="Gene3D" id="3.40.50.2000">
    <property type="entry name" value="Glycogen Phosphorylase B"/>
    <property type="match status" value="2"/>
</dbReference>
<dbReference type="PANTHER" id="PTHR48050">
    <property type="entry name" value="STEROL 3-BETA-GLUCOSYLTRANSFERASE"/>
    <property type="match status" value="1"/>
</dbReference>
<keyword evidence="4" id="KW-1185">Reference proteome</keyword>
<feature type="domain" description="Erythromycin biosynthesis protein CIII-like C-terminal" evidence="2">
    <location>
        <begin position="295"/>
        <end position="399"/>
    </location>
</feature>
<dbReference type="InterPro" id="IPR050426">
    <property type="entry name" value="Glycosyltransferase_28"/>
</dbReference>
<evidence type="ECO:0000259" key="2">
    <source>
        <dbReference type="Pfam" id="PF06722"/>
    </source>
</evidence>
<evidence type="ECO:0000313" key="3">
    <source>
        <dbReference type="EMBL" id="ACB75150.1"/>
    </source>
</evidence>
<dbReference type="GO" id="GO:0008194">
    <property type="term" value="F:UDP-glycosyltransferase activity"/>
    <property type="evidence" value="ECO:0007669"/>
    <property type="project" value="InterPro"/>
</dbReference>
<dbReference type="KEGG" id="ote:Oter_1867"/>
<dbReference type="GO" id="GO:0016758">
    <property type="term" value="F:hexosyltransferase activity"/>
    <property type="evidence" value="ECO:0007669"/>
    <property type="project" value="InterPro"/>
</dbReference>
<dbReference type="InterPro" id="IPR010610">
    <property type="entry name" value="EryCIII-like_C"/>
</dbReference>
<dbReference type="GO" id="GO:0033072">
    <property type="term" value="P:vancomycin biosynthetic process"/>
    <property type="evidence" value="ECO:0007669"/>
    <property type="project" value="UniProtKB-ARBA"/>
</dbReference>
<dbReference type="EMBL" id="CP001032">
    <property type="protein sequence ID" value="ACB75150.1"/>
    <property type="molecule type" value="Genomic_DNA"/>
</dbReference>
<keyword evidence="3" id="KW-0808">Transferase</keyword>
<dbReference type="CAZy" id="GT1">
    <property type="family name" value="Glycosyltransferase Family 1"/>
</dbReference>
<organism evidence="3 4">
    <name type="scientific">Opitutus terrae (strain DSM 11246 / JCM 15787 / PB90-1)</name>
    <dbReference type="NCBI Taxonomy" id="452637"/>
    <lineage>
        <taxon>Bacteria</taxon>
        <taxon>Pseudomonadati</taxon>
        <taxon>Verrucomicrobiota</taxon>
        <taxon>Opitutia</taxon>
        <taxon>Opitutales</taxon>
        <taxon>Opitutaceae</taxon>
        <taxon>Opitutus</taxon>
    </lineage>
</organism>
<dbReference type="OrthoDB" id="9805366at2"/>
<proteinExistence type="predicted"/>
<dbReference type="SUPFAM" id="SSF53756">
    <property type="entry name" value="UDP-Glycosyltransferase/glycogen phosphorylase"/>
    <property type="match status" value="1"/>
</dbReference>
<evidence type="ECO:0000259" key="1">
    <source>
        <dbReference type="Pfam" id="PF03033"/>
    </source>
</evidence>
<sequence>MPRHFILVPFGSAGDVNPFLWIGHELQQRGHAATLIAPPTFADAARRAGVPHVPVGDPGQYERLVRNPKLWHPWHGMHLTLGFAGDMTAEYYDTIAAVRERAGPDVVLVGSLLALGARLAREKLRLPLATVHLQPSVILSLHDTPVMRAHLEWFARMPRWFKRLFFALPNPLDQCAGRSVRAACRTLGVPAPRSLMREWMNSPDGVLCLFPDWFGSPQPDWPPRHRLAGFPLYDLGQYQELSPAIERFLAAGPAPVVFTAGSAMLHAHEFFATALAVCRELRLRAVFATPDRAQLPAELPDTILATGYVPFSRLLPRAAAIVHHGGIGTLAQALAAGIPQLVMPMAHDQPDNAQRLVRLGVGRRLYPAKFTVTNVTAALRSLLNNPEVSAACEALAAKVQLGQPATITLDTLESLQRAS</sequence>
<accession>B1ZXU8</accession>
<dbReference type="HOGENOM" id="CLU_000537_8_0_0"/>
<dbReference type="Proteomes" id="UP000007013">
    <property type="component" value="Chromosome"/>
</dbReference>
<feature type="domain" description="Glycosyltransferase family 28 N-terminal" evidence="1">
    <location>
        <begin position="6"/>
        <end position="97"/>
    </location>
</feature>
<dbReference type="Pfam" id="PF06722">
    <property type="entry name" value="EryCIII-like_C"/>
    <property type="match status" value="1"/>
</dbReference>
<dbReference type="PANTHER" id="PTHR48050:SF13">
    <property type="entry name" value="STEROL 3-BETA-GLUCOSYLTRANSFERASE UGT80A2"/>
    <property type="match status" value="1"/>
</dbReference>
<protein>
    <submittedName>
        <fullName evidence="3">Glycosyl transferase family 28</fullName>
    </submittedName>
</protein>
<dbReference type="eggNOG" id="COG1819">
    <property type="taxonomic scope" value="Bacteria"/>
</dbReference>
<dbReference type="STRING" id="452637.Oter_1867"/>
<evidence type="ECO:0000313" key="4">
    <source>
        <dbReference type="Proteomes" id="UP000007013"/>
    </source>
</evidence>
<dbReference type="RefSeq" id="WP_012374687.1">
    <property type="nucleotide sequence ID" value="NC_010571.1"/>
</dbReference>
<dbReference type="AlphaFoldDB" id="B1ZXU8"/>
<name>B1ZXU8_OPITP</name>
<dbReference type="InterPro" id="IPR002213">
    <property type="entry name" value="UDP_glucos_trans"/>
</dbReference>
<dbReference type="InterPro" id="IPR004276">
    <property type="entry name" value="GlycoTrans_28_N"/>
</dbReference>
<gene>
    <name evidence="3" type="ordered locus">Oter_1867</name>
</gene>
<reference evidence="3 4" key="1">
    <citation type="journal article" date="2011" name="J. Bacteriol.">
        <title>Genome sequence of the verrucomicrobium Opitutus terrae PB90-1, an abundant inhabitant of rice paddy soil ecosystems.</title>
        <authorList>
            <person name="van Passel M.W."/>
            <person name="Kant R."/>
            <person name="Palva A."/>
            <person name="Copeland A."/>
            <person name="Lucas S."/>
            <person name="Lapidus A."/>
            <person name="Glavina del Rio T."/>
            <person name="Pitluck S."/>
            <person name="Goltsman E."/>
            <person name="Clum A."/>
            <person name="Sun H."/>
            <person name="Schmutz J."/>
            <person name="Larimer F.W."/>
            <person name="Land M.L."/>
            <person name="Hauser L."/>
            <person name="Kyrpides N."/>
            <person name="Mikhailova N."/>
            <person name="Richardson P.P."/>
            <person name="Janssen P.H."/>
            <person name="de Vos W.M."/>
            <person name="Smidt H."/>
        </authorList>
    </citation>
    <scope>NUCLEOTIDE SEQUENCE [LARGE SCALE GENOMIC DNA]</scope>
    <source>
        <strain evidence="4">DSM 11246 / JCM 15787 / PB90-1</strain>
    </source>
</reference>
<dbReference type="GO" id="GO:0005975">
    <property type="term" value="P:carbohydrate metabolic process"/>
    <property type="evidence" value="ECO:0007669"/>
    <property type="project" value="InterPro"/>
</dbReference>
<dbReference type="CDD" id="cd03784">
    <property type="entry name" value="GT1_Gtf-like"/>
    <property type="match status" value="1"/>
</dbReference>
<dbReference type="Pfam" id="PF03033">
    <property type="entry name" value="Glyco_transf_28"/>
    <property type="match status" value="1"/>
</dbReference>